<dbReference type="SUPFAM" id="SSF81901">
    <property type="entry name" value="HCP-like"/>
    <property type="match status" value="3"/>
</dbReference>
<reference evidence="6 7" key="1">
    <citation type="submission" date="2016-07" db="EMBL/GenBank/DDBJ databases">
        <title>Pervasive Adenine N6-methylation of Active Genes in Fungi.</title>
        <authorList>
            <consortium name="DOE Joint Genome Institute"/>
            <person name="Mondo S.J."/>
            <person name="Dannebaum R.O."/>
            <person name="Kuo R.C."/>
            <person name="Labutti K."/>
            <person name="Haridas S."/>
            <person name="Kuo A."/>
            <person name="Salamov A."/>
            <person name="Ahrendt S.R."/>
            <person name="Lipzen A."/>
            <person name="Sullivan W."/>
            <person name="Andreopoulos W.B."/>
            <person name="Clum A."/>
            <person name="Lindquist E."/>
            <person name="Daum C."/>
            <person name="Ramamoorthy G.K."/>
            <person name="Gryganskyi A."/>
            <person name="Culley D."/>
            <person name="Magnuson J.K."/>
            <person name="James T.Y."/>
            <person name="O'Malley M.A."/>
            <person name="Stajich J.E."/>
            <person name="Spatafora J.W."/>
            <person name="Visel A."/>
            <person name="Grigoriev I.V."/>
        </authorList>
    </citation>
    <scope>NUCLEOTIDE SEQUENCE [LARGE SCALE GENOMIC DNA]</scope>
    <source>
        <strain evidence="6 7">62-1032</strain>
    </source>
</reference>
<name>A0A1Y2FN26_9BASI</name>
<dbReference type="PANTHER" id="PTHR11102:SF147">
    <property type="entry name" value="SEL1L ADAPTOR SUBUNIT OF ERAD E3 UBIQUITIN LIGASE"/>
    <property type="match status" value="1"/>
</dbReference>
<evidence type="ECO:0000256" key="2">
    <source>
        <dbReference type="PROSITE-ProRule" id="PRU00339"/>
    </source>
</evidence>
<dbReference type="FunCoup" id="A0A1Y2FN26">
    <property type="interactions" value="109"/>
</dbReference>
<dbReference type="GO" id="GO:0036503">
    <property type="term" value="P:ERAD pathway"/>
    <property type="evidence" value="ECO:0007669"/>
    <property type="project" value="TreeGrafter"/>
</dbReference>
<feature type="compositionally biased region" description="Low complexity" evidence="3">
    <location>
        <begin position="991"/>
        <end position="1007"/>
    </location>
</feature>
<evidence type="ECO:0000256" key="3">
    <source>
        <dbReference type="SAM" id="MobiDB-lite"/>
    </source>
</evidence>
<feature type="region of interest" description="Disordered" evidence="3">
    <location>
        <begin position="30"/>
        <end position="75"/>
    </location>
</feature>
<comment type="similarity">
    <text evidence="1">Belongs to the sel-1 family.</text>
</comment>
<feature type="compositionally biased region" description="Low complexity" evidence="3">
    <location>
        <begin position="64"/>
        <end position="75"/>
    </location>
</feature>
<evidence type="ECO:0000313" key="6">
    <source>
        <dbReference type="EMBL" id="ORY85358.1"/>
    </source>
</evidence>
<dbReference type="InterPro" id="IPR019734">
    <property type="entry name" value="TPR_rpt"/>
</dbReference>
<dbReference type="EMBL" id="MCGR01000016">
    <property type="protein sequence ID" value="ORY85358.1"/>
    <property type="molecule type" value="Genomic_DNA"/>
</dbReference>
<dbReference type="GO" id="GO:0005789">
    <property type="term" value="C:endoplasmic reticulum membrane"/>
    <property type="evidence" value="ECO:0007669"/>
    <property type="project" value="TreeGrafter"/>
</dbReference>
<dbReference type="AlphaFoldDB" id="A0A1Y2FN26"/>
<evidence type="ECO:0000256" key="5">
    <source>
        <dbReference type="SAM" id="SignalP"/>
    </source>
</evidence>
<dbReference type="OrthoDB" id="2536215at2759"/>
<feature type="chain" id="PRO_5012914836" evidence="5">
    <location>
        <begin position="20"/>
        <end position="1027"/>
    </location>
</feature>
<dbReference type="InterPro" id="IPR011990">
    <property type="entry name" value="TPR-like_helical_dom_sf"/>
</dbReference>
<protein>
    <submittedName>
        <fullName evidence="6">Uncharacterized protein</fullName>
    </submittedName>
</protein>
<dbReference type="Pfam" id="PF08238">
    <property type="entry name" value="Sel1"/>
    <property type="match status" value="7"/>
</dbReference>
<evidence type="ECO:0000313" key="7">
    <source>
        <dbReference type="Proteomes" id="UP000193467"/>
    </source>
</evidence>
<dbReference type="Proteomes" id="UP000193467">
    <property type="component" value="Unassembled WGS sequence"/>
</dbReference>
<dbReference type="InterPro" id="IPR006597">
    <property type="entry name" value="Sel1-like"/>
</dbReference>
<evidence type="ECO:0000256" key="4">
    <source>
        <dbReference type="SAM" id="Phobius"/>
    </source>
</evidence>
<feature type="signal peptide" evidence="5">
    <location>
        <begin position="1"/>
        <end position="19"/>
    </location>
</feature>
<keyword evidence="4" id="KW-1133">Transmembrane helix</keyword>
<dbReference type="InterPro" id="IPR050767">
    <property type="entry name" value="Sel1_AlgK"/>
</dbReference>
<dbReference type="Gene3D" id="1.25.40.10">
    <property type="entry name" value="Tetratricopeptide repeat domain"/>
    <property type="match status" value="3"/>
</dbReference>
<proteinExistence type="inferred from homology"/>
<dbReference type="SMART" id="SM00671">
    <property type="entry name" value="SEL1"/>
    <property type="match status" value="8"/>
</dbReference>
<keyword evidence="4" id="KW-0812">Transmembrane</keyword>
<keyword evidence="2" id="KW-0802">TPR repeat</keyword>
<dbReference type="SMART" id="SM00028">
    <property type="entry name" value="TPR"/>
    <property type="match status" value="2"/>
</dbReference>
<dbReference type="PROSITE" id="PS50005">
    <property type="entry name" value="TPR"/>
    <property type="match status" value="1"/>
</dbReference>
<keyword evidence="7" id="KW-1185">Reference proteome</keyword>
<keyword evidence="4" id="KW-0472">Membrane</keyword>
<gene>
    <name evidence="6" type="ORF">BCR35DRAFT_277895</name>
</gene>
<evidence type="ECO:0000256" key="1">
    <source>
        <dbReference type="ARBA" id="ARBA00038101"/>
    </source>
</evidence>
<dbReference type="InParanoid" id="A0A1Y2FN26"/>
<dbReference type="STRING" id="106004.A0A1Y2FN26"/>
<feature type="compositionally biased region" description="Basic and acidic residues" evidence="3">
    <location>
        <begin position="1011"/>
        <end position="1027"/>
    </location>
</feature>
<keyword evidence="5" id="KW-0732">Signal</keyword>
<dbReference type="PANTHER" id="PTHR11102">
    <property type="entry name" value="SEL-1-LIKE PROTEIN"/>
    <property type="match status" value="1"/>
</dbReference>
<feature type="region of interest" description="Disordered" evidence="3">
    <location>
        <begin position="987"/>
        <end position="1027"/>
    </location>
</feature>
<sequence length="1027" mass="111991">MKVSWSLLLFCIATARAQAEEQQQQQQITFGVTQGARLSNPDGSRQHPPTASGDDDPVKPLVFSSTSSKAQPSPSDLYHLSHSLLISLTSHAAPPPPTSFTPFLQSPSSTPLLDLLESKLGPTGSSAVRAVKSTVGYLYGGANARGAARGGRDWSVKGAVNGLTGVVVDYVTPSKKNKKAAFGAEGWKGKLEALAGLKGGSAVLDDDEVEEGMKEVVRLAYQAAEAGSAEAWVLLGDLHLTGHLSLKPNTTTAVEAYTTASEGWGSPEAQYKLGFLYGSNFGEAFDGFEGTGKQGSALLHYTFAALSGHVPSSMTVGYRHWVGIGTKQSCKDALGWYKSAADEAMRTFNAGPPGGRHLPPPKLRLSDLKGGAYGPGASSSYRPQVTGGSTSQTQQEWDDLLEFHHFHAERNDVSYMFRLGRLYYQGFGGNGLGGVRGGKSRLNVALPGLQDRLAEGGRDFSRASKWFMAVATKVWKKEAPREATAQGGVVKRVKGEAPKLFYDGTKDLKLTKDERTIMVAGLAAGYLGKMYLRGEGATTNYAKAFLWFQRGVGQGDRESNNGLGIMYRDGLGVERDVKKANLYFHGAAQADLAEAQVNLGKYHFGMGDFALATTYFEHAIRHDGSRQPDTFQSYYYLAELNARALNRDDQCPFTVAFYKMVAEKGDWETEVWWEAERALGRGDERTALLGYWIMAERGYEQAQNNVAWILDRDKQRLRLPLLDSDPLPNQTDRLALAYWTRSAAQDNVDALVKMGDYYFAGVGGEGEMAGQPQWEKAAACYQSAATTRISAMAMWNLGWMHENGKGVARDYHMAKRYYDQALETSADAYFPVTLSLISLYARALYHVIFASPDDELKALSLFGDAVGVGGVDDPSASWSFGRAWREIQRRWGVDVPPEQVNQMPVVDNRDQHGEELAPEDLHEAQRQLEGNDDGLDWAGRRTGGRMVDDEDEDFFLDGEGDLGGTVAIVALCVILGWLLYFRQGRIPPEQPHQAGEAAAGGAAAPPGGADPPRRPEEERPEEQQRFV</sequence>
<accession>A0A1Y2FN26</accession>
<organism evidence="6 7">
    <name type="scientific">Leucosporidium creatinivorum</name>
    <dbReference type="NCBI Taxonomy" id="106004"/>
    <lineage>
        <taxon>Eukaryota</taxon>
        <taxon>Fungi</taxon>
        <taxon>Dikarya</taxon>
        <taxon>Basidiomycota</taxon>
        <taxon>Pucciniomycotina</taxon>
        <taxon>Microbotryomycetes</taxon>
        <taxon>Leucosporidiales</taxon>
        <taxon>Leucosporidium</taxon>
    </lineage>
</organism>
<feature type="repeat" description="TPR" evidence="2">
    <location>
        <begin position="593"/>
        <end position="626"/>
    </location>
</feature>
<feature type="transmembrane region" description="Helical" evidence="4">
    <location>
        <begin position="962"/>
        <end position="981"/>
    </location>
</feature>
<comment type="caution">
    <text evidence="6">The sequence shown here is derived from an EMBL/GenBank/DDBJ whole genome shotgun (WGS) entry which is preliminary data.</text>
</comment>